<dbReference type="PANTHER" id="PTHR48050">
    <property type="entry name" value="STEROL 3-BETA-GLUCOSYLTRANSFERASE"/>
    <property type="match status" value="1"/>
</dbReference>
<dbReference type="Pfam" id="PF03033">
    <property type="entry name" value="Glyco_transf_28"/>
    <property type="match status" value="1"/>
</dbReference>
<dbReference type="SUPFAM" id="SSF53756">
    <property type="entry name" value="UDP-Glycosyltransferase/glycogen phosphorylase"/>
    <property type="match status" value="1"/>
</dbReference>
<sequence>MAMDAADSKHFDSSSDRKGVACDAPPPYELHSSSALLSSSCKVQADGTLNIDIASSAPYELEQSLPVRPPAVAEPDVKPGRCPPLNVVVQVVGSRGDVQPFVALGTALQRYGHRVRLATHGVFADFVRKSGLEFYPIGGDPEDLMSYMVRNPGLLPSLDSLKGGDIPRKRRMIHEMLQGCWKSCFLPDLVSHEPFVANAIIANPPSFAHVHCGQALGIPVHMMFTMPWTATRAFPHPLTNVKARNMEQSQANYLSYGMVNMMTWQGLGDVINKWRIEDLSLEPVHASMGPDLVDWLRLPVTYCWSPALVPKPQDWGSNIDICGFFMRDEPAYPPPEDLARFLRAGPVPVYVGFGSIVLENAKRTTEIILQACRMAGVRVIISRGWSRLGGDDPSTDNVFYLGDCPHEWLFKQVSAVVHHGGAGTTACGLYNARPTVVVPFFGDQPFWGNVVASNGAGPIPIPHKSLSSKNLADAIGFCLSSEAQQAARTVADQMRHEHGVDMAVQSFHRHVNASSMTCDVLHQHAADWAYRSPDSEADMKLSHAALRNLTSSGDLKLTKAMPYRPKEYNMDVERWDPLTAGASATLGILTDFTSALGGTFVNPFREVRQARLAGGDDGSASFAAASAVSKGFTSMASSLGKGALVGMPLALAEGLKNAPRLYGEDVKDHGKVKDWKSGGIVAAKNFGTGFYEGITDIVTKPRDGAKKEGTLGFVKGVGKGSMNLVTKPGSAMFGLLAYPAQGIYKSIKGSGKNNTTDRIRAEKLASFQRQVPTGNSTATKLSGINQ</sequence>
<organism evidence="5 6">
    <name type="scientific">Ramularia collo-cygni</name>
    <dbReference type="NCBI Taxonomy" id="112498"/>
    <lineage>
        <taxon>Eukaryota</taxon>
        <taxon>Fungi</taxon>
        <taxon>Dikarya</taxon>
        <taxon>Ascomycota</taxon>
        <taxon>Pezizomycotina</taxon>
        <taxon>Dothideomycetes</taxon>
        <taxon>Dothideomycetidae</taxon>
        <taxon>Mycosphaerellales</taxon>
        <taxon>Mycosphaerellaceae</taxon>
        <taxon>Ramularia</taxon>
    </lineage>
</organism>
<dbReference type="InterPro" id="IPR004276">
    <property type="entry name" value="GlycoTrans_28_N"/>
</dbReference>
<dbReference type="STRING" id="112498.A0A2D3VB69"/>
<dbReference type="GeneID" id="35599846"/>
<dbReference type="InterPro" id="IPR010610">
    <property type="entry name" value="EryCIII-like_C"/>
</dbReference>
<feature type="domain" description="Glycosyltransferase family 28 N-terminal" evidence="3">
    <location>
        <begin position="87"/>
        <end position="235"/>
    </location>
</feature>
<feature type="compositionally biased region" description="Basic and acidic residues" evidence="2">
    <location>
        <begin position="1"/>
        <end position="20"/>
    </location>
</feature>
<dbReference type="OrthoDB" id="3648554at2759"/>
<dbReference type="AlphaFoldDB" id="A0A2D3VB69"/>
<dbReference type="Gene3D" id="3.40.50.2000">
    <property type="entry name" value="Glycogen Phosphorylase B"/>
    <property type="match status" value="2"/>
</dbReference>
<dbReference type="Proteomes" id="UP000225277">
    <property type="component" value="Unassembled WGS sequence"/>
</dbReference>
<dbReference type="CDD" id="cd03784">
    <property type="entry name" value="GT1_Gtf-like"/>
    <property type="match status" value="1"/>
</dbReference>
<accession>A0A2D3VB69</accession>
<keyword evidence="1 5" id="KW-0808">Transferase</keyword>
<feature type="region of interest" description="Disordered" evidence="2">
    <location>
        <begin position="1"/>
        <end position="25"/>
    </location>
</feature>
<keyword evidence="6" id="KW-1185">Reference proteome</keyword>
<proteinExistence type="predicted"/>
<dbReference type="EMBL" id="FJUY01000006">
    <property type="protein sequence ID" value="CZT18829.1"/>
    <property type="molecule type" value="Genomic_DNA"/>
</dbReference>
<dbReference type="GO" id="GO:0016906">
    <property type="term" value="F:sterol 3-beta-glucosyltransferase activity"/>
    <property type="evidence" value="ECO:0007669"/>
    <property type="project" value="UniProtKB-ARBA"/>
</dbReference>
<dbReference type="FunFam" id="3.40.50.2000:FF:000100">
    <property type="entry name" value="Glycosyltransferase family 1 protein"/>
    <property type="match status" value="1"/>
</dbReference>
<name>A0A2D3VB69_9PEZI</name>
<evidence type="ECO:0000256" key="2">
    <source>
        <dbReference type="SAM" id="MobiDB-lite"/>
    </source>
</evidence>
<dbReference type="PANTHER" id="PTHR48050:SF27">
    <property type="entry name" value="GLUCOSYLTRANSFERASE, PUTATIVE (AFU_ORTHOLOGUE AFUA_7G04880)-RELATED"/>
    <property type="match status" value="1"/>
</dbReference>
<dbReference type="InterPro" id="IPR002213">
    <property type="entry name" value="UDP_glucos_trans"/>
</dbReference>
<dbReference type="GO" id="GO:0005975">
    <property type="term" value="P:carbohydrate metabolic process"/>
    <property type="evidence" value="ECO:0007669"/>
    <property type="project" value="InterPro"/>
</dbReference>
<dbReference type="RefSeq" id="XP_023625719.1">
    <property type="nucleotide sequence ID" value="XM_023769951.1"/>
</dbReference>
<evidence type="ECO:0000259" key="3">
    <source>
        <dbReference type="Pfam" id="PF03033"/>
    </source>
</evidence>
<evidence type="ECO:0000313" key="5">
    <source>
        <dbReference type="EMBL" id="CZT18829.1"/>
    </source>
</evidence>
<reference evidence="5 6" key="1">
    <citation type="submission" date="2016-03" db="EMBL/GenBank/DDBJ databases">
        <authorList>
            <person name="Ploux O."/>
        </authorList>
    </citation>
    <scope>NUCLEOTIDE SEQUENCE [LARGE SCALE GENOMIC DNA]</scope>
    <source>
        <strain evidence="5 6">URUG2</strain>
    </source>
</reference>
<protein>
    <submittedName>
        <fullName evidence="5">Related to sterol glucosyltransferase</fullName>
    </submittedName>
</protein>
<feature type="domain" description="Erythromycin biosynthesis protein CIII-like C-terminal" evidence="4">
    <location>
        <begin position="396"/>
        <end position="497"/>
    </location>
</feature>
<dbReference type="FunFam" id="3.40.50.2000:FF:000009">
    <property type="entry name" value="Sterol 3-beta-glucosyltransferase UGT80A2"/>
    <property type="match status" value="1"/>
</dbReference>
<dbReference type="InterPro" id="IPR050426">
    <property type="entry name" value="Glycosyltransferase_28"/>
</dbReference>
<evidence type="ECO:0000259" key="4">
    <source>
        <dbReference type="Pfam" id="PF06722"/>
    </source>
</evidence>
<gene>
    <name evidence="5" type="ORF">RCC_04674</name>
</gene>
<evidence type="ECO:0000313" key="6">
    <source>
        <dbReference type="Proteomes" id="UP000225277"/>
    </source>
</evidence>
<evidence type="ECO:0000256" key="1">
    <source>
        <dbReference type="ARBA" id="ARBA00022679"/>
    </source>
</evidence>
<dbReference type="Pfam" id="PF06722">
    <property type="entry name" value="EryCIII-like_C"/>
    <property type="match status" value="1"/>
</dbReference>